<proteinExistence type="predicted"/>
<dbReference type="Gene3D" id="3.40.50.850">
    <property type="entry name" value="Isochorismatase-like"/>
    <property type="match status" value="1"/>
</dbReference>
<keyword evidence="1" id="KW-0378">Hydrolase</keyword>
<evidence type="ECO:0000259" key="2">
    <source>
        <dbReference type="Pfam" id="PF00857"/>
    </source>
</evidence>
<dbReference type="InterPro" id="IPR036380">
    <property type="entry name" value="Isochorismatase-like_sf"/>
</dbReference>
<gene>
    <name evidence="3" type="ORF">SAMN05892877_14514</name>
</gene>
<dbReference type="SUPFAM" id="SSF52499">
    <property type="entry name" value="Isochorismatase-like hydrolases"/>
    <property type="match status" value="1"/>
</dbReference>
<reference evidence="3 4" key="1">
    <citation type="submission" date="2017-08" db="EMBL/GenBank/DDBJ databases">
        <authorList>
            <person name="de Groot N.N."/>
        </authorList>
    </citation>
    <scope>NUCLEOTIDE SEQUENCE [LARGE SCALE GENOMIC DNA]</scope>
    <source>
        <strain evidence="3 4">JC85</strain>
    </source>
</reference>
<dbReference type="RefSeq" id="WP_097143381.1">
    <property type="nucleotide sequence ID" value="NZ_OBQD01000045.1"/>
</dbReference>
<protein>
    <submittedName>
        <fullName evidence="3">Nicotinamidase-related amidase</fullName>
    </submittedName>
</protein>
<sequence length="217" mass="22592">MTQDKVYAAAGFGHAVPRGRRPAVLVVDFTYGFTDTTYPTAADMTAEIAQTRRITDAARAAGFPVIYTTIAYHSGEVDKLPWLRKAAGMAALIEGSRLVEIDAATGFHSADTVIVKKGASAFFGTGLAALLTGAGVDTLIVTGATTSGCVRASVVDAVQSGFNVLVPRDCCADRAAAPHEANLYDMDQKYADVTDAADVLQWLGGLAGKTEAQGGRS</sequence>
<accession>A0A285V2H2</accession>
<dbReference type="EMBL" id="OBQD01000045">
    <property type="protein sequence ID" value="SOC48249.1"/>
    <property type="molecule type" value="Genomic_DNA"/>
</dbReference>
<dbReference type="OrthoDB" id="7500697at2"/>
<dbReference type="AlphaFoldDB" id="A0A285V2H2"/>
<dbReference type="InterPro" id="IPR050272">
    <property type="entry name" value="Isochorismatase-like_hydrls"/>
</dbReference>
<keyword evidence="4" id="KW-1185">Reference proteome</keyword>
<evidence type="ECO:0000256" key="1">
    <source>
        <dbReference type="ARBA" id="ARBA00022801"/>
    </source>
</evidence>
<evidence type="ECO:0000313" key="4">
    <source>
        <dbReference type="Proteomes" id="UP000219167"/>
    </source>
</evidence>
<dbReference type="PANTHER" id="PTHR43540">
    <property type="entry name" value="PEROXYUREIDOACRYLATE/UREIDOACRYLATE AMIDOHYDROLASE-RELATED"/>
    <property type="match status" value="1"/>
</dbReference>
<evidence type="ECO:0000313" key="3">
    <source>
        <dbReference type="EMBL" id="SOC48249.1"/>
    </source>
</evidence>
<dbReference type="Proteomes" id="UP000219167">
    <property type="component" value="Unassembled WGS sequence"/>
</dbReference>
<feature type="domain" description="Isochorismatase-like" evidence="2">
    <location>
        <begin position="23"/>
        <end position="198"/>
    </location>
</feature>
<dbReference type="InterPro" id="IPR000868">
    <property type="entry name" value="Isochorismatase-like_dom"/>
</dbReference>
<dbReference type="Pfam" id="PF00857">
    <property type="entry name" value="Isochorismatase"/>
    <property type="match status" value="1"/>
</dbReference>
<organism evidence="3 4">
    <name type="scientific">Rhizobium subbaraonis</name>
    <dbReference type="NCBI Taxonomy" id="908946"/>
    <lineage>
        <taxon>Bacteria</taxon>
        <taxon>Pseudomonadati</taxon>
        <taxon>Pseudomonadota</taxon>
        <taxon>Alphaproteobacteria</taxon>
        <taxon>Hyphomicrobiales</taxon>
        <taxon>Rhizobiaceae</taxon>
        <taxon>Rhizobium/Agrobacterium group</taxon>
        <taxon>Rhizobium</taxon>
    </lineage>
</organism>
<name>A0A285V2H2_9HYPH</name>
<dbReference type="PANTHER" id="PTHR43540:SF1">
    <property type="entry name" value="ISOCHORISMATASE HYDROLASE"/>
    <property type="match status" value="1"/>
</dbReference>
<dbReference type="GO" id="GO:0016787">
    <property type="term" value="F:hydrolase activity"/>
    <property type="evidence" value="ECO:0007669"/>
    <property type="project" value="UniProtKB-KW"/>
</dbReference>